<sequence>MAQKIAWSASLIKQFEKAGFTSVIVNELTTLGEVWLFDSLYIVIRSEGDELVWMATLGTGIKDHVDSILAIAKRAGAKTMRFHVADDEKAITRFWRKYQPVEIVGEGFDSGAYRVNLEALNE</sequence>
<organism evidence="1 2">
    <name type="scientific">Vibrio scophthalmi</name>
    <dbReference type="NCBI Taxonomy" id="45658"/>
    <lineage>
        <taxon>Bacteria</taxon>
        <taxon>Pseudomonadati</taxon>
        <taxon>Pseudomonadota</taxon>
        <taxon>Gammaproteobacteria</taxon>
        <taxon>Vibrionales</taxon>
        <taxon>Vibrionaceae</taxon>
        <taxon>Vibrio</taxon>
    </lineage>
</organism>
<comment type="caution">
    <text evidence="1">The sequence shown here is derived from an EMBL/GenBank/DDBJ whole genome shotgun (WGS) entry which is preliminary data.</text>
</comment>
<evidence type="ECO:0000313" key="1">
    <source>
        <dbReference type="EMBL" id="ODS10094.1"/>
    </source>
</evidence>
<name>A0A1E3WJZ3_9VIBR</name>
<evidence type="ECO:0000313" key="2">
    <source>
        <dbReference type="Proteomes" id="UP000095131"/>
    </source>
</evidence>
<proteinExistence type="predicted"/>
<dbReference type="OrthoDB" id="5875803at2"/>
<gene>
    <name evidence="1" type="ORF">VSF3289_00332</name>
</gene>
<protein>
    <submittedName>
        <fullName evidence="1">Uncharacterized protein</fullName>
    </submittedName>
</protein>
<dbReference type="EMBL" id="MDCJ01000002">
    <property type="protein sequence ID" value="ODS10094.1"/>
    <property type="molecule type" value="Genomic_DNA"/>
</dbReference>
<reference evidence="1 2" key="1">
    <citation type="submission" date="2016-08" db="EMBL/GenBank/DDBJ databases">
        <title>Genome sequencing of Vibrio scophthalmi strain FP3289, an isolated from Paralichthys olivaceus.</title>
        <authorList>
            <person name="Han H.-J."/>
        </authorList>
    </citation>
    <scope>NUCLEOTIDE SEQUENCE [LARGE SCALE GENOMIC DNA]</scope>
    <source>
        <strain evidence="1 2">FP3289</strain>
    </source>
</reference>
<accession>A0A1E3WJZ3</accession>
<dbReference type="RefSeq" id="WP_069445936.1">
    <property type="nucleotide sequence ID" value="NZ_CP195089.1"/>
</dbReference>
<dbReference type="Proteomes" id="UP000095131">
    <property type="component" value="Unassembled WGS sequence"/>
</dbReference>
<dbReference type="AlphaFoldDB" id="A0A1E3WJZ3"/>